<dbReference type="InterPro" id="IPR038330">
    <property type="entry name" value="TspO/MBR-related_sf"/>
</dbReference>
<feature type="chain" id="PRO_5038957436" evidence="6">
    <location>
        <begin position="25"/>
        <end position="171"/>
    </location>
</feature>
<dbReference type="CDD" id="cd15904">
    <property type="entry name" value="TSPO_MBR"/>
    <property type="match status" value="1"/>
</dbReference>
<keyword evidence="3" id="KW-0812">Transmembrane</keyword>
<dbReference type="KEGG" id="ahe:Arch_0177"/>
<dbReference type="EMBL" id="CP002045">
    <property type="protein sequence ID" value="ADH91940.1"/>
    <property type="molecule type" value="Genomic_DNA"/>
</dbReference>
<comment type="similarity">
    <text evidence="2">Belongs to the TspO/BZRP family.</text>
</comment>
<dbReference type="PIRSF" id="PIRSF005859">
    <property type="entry name" value="PBR"/>
    <property type="match status" value="1"/>
</dbReference>
<evidence type="ECO:0000313" key="8">
    <source>
        <dbReference type="Proteomes" id="UP000000376"/>
    </source>
</evidence>
<sequence length="171" mass="18708">MSFIKNFAKTSAVTGLAASLASYATNTETLWNKTQQKPSWQPPEIAFPIAWSALYSAIAAASAYVLTELDKQRIAAGDDSEKIAAIDQERRRFKRALAANLVLNATWSVLYWNVRNQWLAAGEVALLAASSSYLTHRAWKVSRLAGVGLAPYAAWTLFATALNTEIARLNS</sequence>
<comment type="subcellular location">
    <subcellularLocation>
        <location evidence="1">Membrane</location>
        <topology evidence="1">Multi-pass membrane protein</topology>
    </subcellularLocation>
</comment>
<evidence type="ECO:0000256" key="2">
    <source>
        <dbReference type="ARBA" id="ARBA00007524"/>
    </source>
</evidence>
<organism evidence="7 8">
    <name type="scientific">Arcanobacterium haemolyticum (strain ATCC 9345 / DSM 20595 / CCM 5947 / CCUG 17215 / LMG 16163 / NBRC 15585 / NCTC 8452 / 11018)</name>
    <dbReference type="NCBI Taxonomy" id="644284"/>
    <lineage>
        <taxon>Bacteria</taxon>
        <taxon>Bacillati</taxon>
        <taxon>Actinomycetota</taxon>
        <taxon>Actinomycetes</taxon>
        <taxon>Actinomycetales</taxon>
        <taxon>Actinomycetaceae</taxon>
        <taxon>Arcanobacterium</taxon>
    </lineage>
</organism>
<feature type="signal peptide" evidence="6">
    <location>
        <begin position="1"/>
        <end position="24"/>
    </location>
</feature>
<accession>D7BLZ1</accession>
<dbReference type="HOGENOM" id="CLU_091805_2_0_11"/>
<keyword evidence="6" id="KW-0732">Signal</keyword>
<dbReference type="FunFam" id="1.20.1260.100:FF:000001">
    <property type="entry name" value="translocator protein 2"/>
    <property type="match status" value="1"/>
</dbReference>
<dbReference type="OrthoDB" id="9774199at2"/>
<evidence type="ECO:0000256" key="1">
    <source>
        <dbReference type="ARBA" id="ARBA00004141"/>
    </source>
</evidence>
<reference evidence="7 8" key="1">
    <citation type="journal article" date="2010" name="Stand. Genomic Sci.">
        <title>Complete genome sequence of Arcanobacterium haemolyticum type strain (11018).</title>
        <authorList>
            <person name="Yasawong M."/>
            <person name="Teshima H."/>
            <person name="Lapidus A."/>
            <person name="Nolan M."/>
            <person name="Lucas S."/>
            <person name="Glavina Del Rio T."/>
            <person name="Tice H."/>
            <person name="Cheng J."/>
            <person name="Bruce D."/>
            <person name="Detter C."/>
            <person name="Tapia R."/>
            <person name="Han C."/>
            <person name="Goodwin L."/>
            <person name="Pitluck S."/>
            <person name="Liolios K."/>
            <person name="Ivanova N."/>
            <person name="Mavromatis K."/>
            <person name="Mikhailova N."/>
            <person name="Pati A."/>
            <person name="Chen A."/>
            <person name="Palaniappan K."/>
            <person name="Land M."/>
            <person name="Hauser L."/>
            <person name="Chang Y."/>
            <person name="Jeffries C."/>
            <person name="Rohde M."/>
            <person name="Sikorski J."/>
            <person name="Pukall R."/>
            <person name="Goker M."/>
            <person name="Woyke T."/>
            <person name="Bristow J."/>
            <person name="Eisen J."/>
            <person name="Markowitz V."/>
            <person name="Hugenholtz P."/>
            <person name="Kyrpides N."/>
            <person name="Klenk H."/>
        </authorList>
    </citation>
    <scope>NUCLEOTIDE SEQUENCE [LARGE SCALE GENOMIC DNA]</scope>
    <source>
        <strain evidence="8">ATCC 9345 / DSM 20595 / CCUG 17215 / LMG 16163 / NBRC 15585 / NCTC 8452 / 11018</strain>
    </source>
</reference>
<keyword evidence="5" id="KW-0472">Membrane</keyword>
<evidence type="ECO:0000256" key="5">
    <source>
        <dbReference type="ARBA" id="ARBA00023136"/>
    </source>
</evidence>
<dbReference type="GO" id="GO:0016020">
    <property type="term" value="C:membrane"/>
    <property type="evidence" value="ECO:0007669"/>
    <property type="project" value="UniProtKB-SubCell"/>
</dbReference>
<dbReference type="Pfam" id="PF03073">
    <property type="entry name" value="TspO_MBR"/>
    <property type="match status" value="1"/>
</dbReference>
<dbReference type="GO" id="GO:0033013">
    <property type="term" value="P:tetrapyrrole metabolic process"/>
    <property type="evidence" value="ECO:0007669"/>
    <property type="project" value="UniProtKB-ARBA"/>
</dbReference>
<name>D7BLZ1_ARCHD</name>
<evidence type="ECO:0000256" key="3">
    <source>
        <dbReference type="ARBA" id="ARBA00022692"/>
    </source>
</evidence>
<evidence type="ECO:0000313" key="7">
    <source>
        <dbReference type="EMBL" id="ADH91940.1"/>
    </source>
</evidence>
<dbReference type="PANTHER" id="PTHR10057">
    <property type="entry name" value="PERIPHERAL-TYPE BENZODIAZEPINE RECEPTOR"/>
    <property type="match status" value="1"/>
</dbReference>
<evidence type="ECO:0000256" key="4">
    <source>
        <dbReference type="ARBA" id="ARBA00022989"/>
    </source>
</evidence>
<keyword evidence="4" id="KW-1133">Transmembrane helix</keyword>
<dbReference type="RefSeq" id="WP_013169438.1">
    <property type="nucleotide sequence ID" value="NC_014218.1"/>
</dbReference>
<dbReference type="AlphaFoldDB" id="D7BLZ1"/>
<keyword evidence="8" id="KW-1185">Reference proteome</keyword>
<gene>
    <name evidence="7" type="ordered locus">Arch_0177</name>
</gene>
<dbReference type="eggNOG" id="COG3476">
    <property type="taxonomic scope" value="Bacteria"/>
</dbReference>
<protein>
    <submittedName>
        <fullName evidence="7">TspO and MBR like protein</fullName>
    </submittedName>
</protein>
<dbReference type="Proteomes" id="UP000000376">
    <property type="component" value="Chromosome"/>
</dbReference>
<proteinExistence type="inferred from homology"/>
<evidence type="ECO:0000256" key="6">
    <source>
        <dbReference type="SAM" id="SignalP"/>
    </source>
</evidence>
<dbReference type="InterPro" id="IPR004307">
    <property type="entry name" value="TspO_MBR"/>
</dbReference>
<dbReference type="PANTHER" id="PTHR10057:SF0">
    <property type="entry name" value="TRANSLOCATOR PROTEIN"/>
    <property type="match status" value="1"/>
</dbReference>
<dbReference type="Gene3D" id="1.20.1260.100">
    <property type="entry name" value="TspO/MBR protein"/>
    <property type="match status" value="1"/>
</dbReference>